<protein>
    <submittedName>
        <fullName evidence="1">Unnamed protein product</fullName>
    </submittedName>
</protein>
<comment type="caution">
    <text evidence="1">The sequence shown here is derived from an EMBL/GenBank/DDBJ whole genome shotgun (WGS) entry which is preliminary data.</text>
</comment>
<proteinExistence type="predicted"/>
<evidence type="ECO:0000313" key="2">
    <source>
        <dbReference type="Proteomes" id="UP001165064"/>
    </source>
</evidence>
<dbReference type="Proteomes" id="UP001165064">
    <property type="component" value="Unassembled WGS sequence"/>
</dbReference>
<keyword evidence="2" id="KW-1185">Reference proteome</keyword>
<dbReference type="EMBL" id="BSXS01014108">
    <property type="protein sequence ID" value="GMF04945.1"/>
    <property type="molecule type" value="Genomic_DNA"/>
</dbReference>
<name>A0ACB5U9K0_AMBMO</name>
<evidence type="ECO:0000313" key="1">
    <source>
        <dbReference type="EMBL" id="GMF04945.1"/>
    </source>
</evidence>
<organism evidence="1 2">
    <name type="scientific">Ambrosiozyma monospora</name>
    <name type="common">Yeast</name>
    <name type="synonym">Endomycopsis monosporus</name>
    <dbReference type="NCBI Taxonomy" id="43982"/>
    <lineage>
        <taxon>Eukaryota</taxon>
        <taxon>Fungi</taxon>
        <taxon>Dikarya</taxon>
        <taxon>Ascomycota</taxon>
        <taxon>Saccharomycotina</taxon>
        <taxon>Pichiomycetes</taxon>
        <taxon>Pichiales</taxon>
        <taxon>Pichiaceae</taxon>
        <taxon>Ambrosiozyma</taxon>
    </lineage>
</organism>
<gene>
    <name evidence="1" type="ORF">Amon02_001215200</name>
</gene>
<reference evidence="1" key="1">
    <citation type="submission" date="2023-04" db="EMBL/GenBank/DDBJ databases">
        <title>Ambrosiozyma monospora NBRC 10751.</title>
        <authorList>
            <person name="Ichikawa N."/>
            <person name="Sato H."/>
            <person name="Tonouchi N."/>
        </authorList>
    </citation>
    <scope>NUCLEOTIDE SEQUENCE</scope>
    <source>
        <strain evidence="1">NBRC 10751</strain>
    </source>
</reference>
<sequence length="264" mass="29887">MSQQGYPYPNFTPPSNVAQPNGGGGGGTTGNSTTTSQASFALQQLQLLQQQLQQSQQGNQSSNYYPHQGQGANSYPSQYQQPPQQSYNNNNNNQYHVFNPQQQQNGYQSYQPFPVQQQPQQSNSMYPVRVADTQTTRVPYKPIGNNNNFNRNNGGKFKPNKRPRKCYNCKGYGHVSAECPAKRIESELNYRRINHRPDYANGFGGNAEKTKMNHLILMPAMFAVRGNTGLPNVQTEKMKRDVSFVIHWVIRLQIVHKDILIMMV</sequence>
<accession>A0ACB5U9K0</accession>